<dbReference type="GO" id="GO:0016747">
    <property type="term" value="F:acyltransferase activity, transferring groups other than amino-acyl groups"/>
    <property type="evidence" value="ECO:0007669"/>
    <property type="project" value="InterPro"/>
</dbReference>
<dbReference type="PANTHER" id="PTHR43617">
    <property type="entry name" value="L-AMINO ACID N-ACETYLTRANSFERASE"/>
    <property type="match status" value="1"/>
</dbReference>
<dbReference type="CDD" id="cd04301">
    <property type="entry name" value="NAT_SF"/>
    <property type="match status" value="1"/>
</dbReference>
<dbReference type="RefSeq" id="WP_066536460.1">
    <property type="nucleotide sequence ID" value="NZ_CP021422.1"/>
</dbReference>
<protein>
    <submittedName>
        <fullName evidence="2 3">N-acetyltransferase</fullName>
    </submittedName>
</protein>
<evidence type="ECO:0000313" key="5">
    <source>
        <dbReference type="Proteomes" id="UP000596035"/>
    </source>
</evidence>
<dbReference type="Proteomes" id="UP000196710">
    <property type="component" value="Chromosome"/>
</dbReference>
<evidence type="ECO:0000313" key="2">
    <source>
        <dbReference type="EMBL" id="ASB39497.1"/>
    </source>
</evidence>
<evidence type="ECO:0000259" key="1">
    <source>
        <dbReference type="PROSITE" id="PS51186"/>
    </source>
</evidence>
<reference evidence="3 5" key="3">
    <citation type="submission" date="2020-11" db="EMBL/GenBank/DDBJ databases">
        <title>Closed and high quality bacterial genomes of the OMM12 community.</title>
        <authorList>
            <person name="Marbouty M."/>
            <person name="Lamy-Besnier Q."/>
            <person name="Debarbieux L."/>
            <person name="Koszul R."/>
        </authorList>
    </citation>
    <scope>NUCLEOTIDE SEQUENCE [LARGE SCALE GENOMIC DNA]</scope>
    <source>
        <strain evidence="3 5">KB18</strain>
    </source>
</reference>
<dbReference type="Gene3D" id="3.40.630.30">
    <property type="match status" value="1"/>
</dbReference>
<dbReference type="EMBL" id="CP021422">
    <property type="protein sequence ID" value="ASB39497.1"/>
    <property type="molecule type" value="Genomic_DNA"/>
</dbReference>
<reference evidence="4" key="2">
    <citation type="submission" date="2017-05" db="EMBL/GenBank/DDBJ databases">
        <title>Improved OligoMM genomes.</title>
        <authorList>
            <person name="Garzetti D."/>
        </authorList>
    </citation>
    <scope>NUCLEOTIDE SEQUENCE [LARGE SCALE GENOMIC DNA]</scope>
    <source>
        <strain evidence="4">KB18</strain>
    </source>
</reference>
<sequence length="271" mass="30868">MLKVLSNTAEYIDFADEINSSSDFSLPVYSSAEELNQRLLDAPKQHNKLVLGYYEDGTIMGLFVLLVEEQDRYLEMLMPLSRSATAYGALLAFLKERYPGWQCDFVYNPGNYLLHSLLKENAAEFDTEQQKMVLTGGAAYTDDSRIVLYSPKYRDGYTAIHSTDVYWTAERVLEAPERFRVILALEAGEVVGYIDVTHNYDENEPFDVFVKESHRRRGYARAMLTKAIELNRPKAMMLTVNVDNAPAISLYESLGFERVEGQNNITAHLTL</sequence>
<accession>A0A1Z2XM41</accession>
<dbReference type="InterPro" id="IPR050276">
    <property type="entry name" value="MshD_Acetyltransferase"/>
</dbReference>
<keyword evidence="4" id="KW-1185">Reference proteome</keyword>
<dbReference type="Pfam" id="PF00583">
    <property type="entry name" value="Acetyltransf_1"/>
    <property type="match status" value="1"/>
</dbReference>
<name>A0A1Z2XM41_9FIRM</name>
<evidence type="ECO:0000313" key="3">
    <source>
        <dbReference type="EMBL" id="QQR28787.1"/>
    </source>
</evidence>
<dbReference type="AlphaFoldDB" id="A0A1Z2XM41"/>
<proteinExistence type="predicted"/>
<dbReference type="InterPro" id="IPR000182">
    <property type="entry name" value="GNAT_dom"/>
</dbReference>
<dbReference type="SUPFAM" id="SSF55729">
    <property type="entry name" value="Acyl-CoA N-acyltransferases (Nat)"/>
    <property type="match status" value="1"/>
</dbReference>
<dbReference type="EMBL" id="CP065321">
    <property type="protein sequence ID" value="QQR28787.1"/>
    <property type="molecule type" value="Genomic_DNA"/>
</dbReference>
<reference evidence="2" key="1">
    <citation type="journal article" date="2017" name="Genome Announc.">
        <title>High-Quality Whole-Genome Sequences of the Oligo-Mouse-Microbiota Bacterial Community.</title>
        <authorList>
            <person name="Garzetti D."/>
            <person name="Brugiroux S."/>
            <person name="Bunk B."/>
            <person name="Pukall R."/>
            <person name="McCoy K.D."/>
            <person name="Macpherson A.J."/>
            <person name="Stecher B."/>
        </authorList>
    </citation>
    <scope>NUCLEOTIDE SEQUENCE</scope>
    <source>
        <strain evidence="2">KB18</strain>
    </source>
</reference>
<dbReference type="PROSITE" id="PS51186">
    <property type="entry name" value="GNAT"/>
    <property type="match status" value="1"/>
</dbReference>
<dbReference type="InterPro" id="IPR016181">
    <property type="entry name" value="Acyl_CoA_acyltransferase"/>
</dbReference>
<evidence type="ECO:0000313" key="4">
    <source>
        <dbReference type="Proteomes" id="UP000196710"/>
    </source>
</evidence>
<gene>
    <name evidence="2" type="ORF">ADH66_01790</name>
    <name evidence="3" type="ORF">I5Q82_11820</name>
</gene>
<feature type="domain" description="N-acetyltransferase" evidence="1">
    <location>
        <begin position="144"/>
        <end position="271"/>
    </location>
</feature>
<dbReference type="Proteomes" id="UP000596035">
    <property type="component" value="Chromosome"/>
</dbReference>
<dbReference type="KEGG" id="amur:ADH66_01790"/>
<organism evidence="3 5">
    <name type="scientific">Acutalibacter muris</name>
    <dbReference type="NCBI Taxonomy" id="1796620"/>
    <lineage>
        <taxon>Bacteria</taxon>
        <taxon>Bacillati</taxon>
        <taxon>Bacillota</taxon>
        <taxon>Clostridia</taxon>
        <taxon>Eubacteriales</taxon>
        <taxon>Acutalibacteraceae</taxon>
        <taxon>Acutalibacter</taxon>
    </lineage>
</organism>